<evidence type="ECO:0000256" key="2">
    <source>
        <dbReference type="ARBA" id="ARBA00003117"/>
    </source>
</evidence>
<gene>
    <name evidence="10" type="ORF">J3R73_004257</name>
</gene>
<name>A0ABU0FIM5_9HYPH</name>
<dbReference type="SMART" id="SM01230">
    <property type="entry name" value="Gln-synt_C"/>
    <property type="match status" value="1"/>
</dbReference>
<evidence type="ECO:0000256" key="5">
    <source>
        <dbReference type="ARBA" id="ARBA00022840"/>
    </source>
</evidence>
<evidence type="ECO:0000256" key="8">
    <source>
        <dbReference type="RuleBase" id="RU000384"/>
    </source>
</evidence>
<dbReference type="PANTHER" id="PTHR43785">
    <property type="entry name" value="GAMMA-GLUTAMYLPUTRESCINE SYNTHETASE"/>
    <property type="match status" value="1"/>
</dbReference>
<keyword evidence="3 10" id="KW-0436">Ligase</keyword>
<dbReference type="EC" id="6.3.1.2" evidence="10"/>
<evidence type="ECO:0000313" key="11">
    <source>
        <dbReference type="Proteomes" id="UP001237448"/>
    </source>
</evidence>
<comment type="caution">
    <text evidence="10">The sequence shown here is derived from an EMBL/GenBank/DDBJ whole genome shotgun (WGS) entry which is preliminary data.</text>
</comment>
<dbReference type="InterPro" id="IPR036651">
    <property type="entry name" value="Gln_synt_N_sf"/>
</dbReference>
<organism evidence="10 11">
    <name type="scientific">Labrys monachus</name>
    <dbReference type="NCBI Taxonomy" id="217067"/>
    <lineage>
        <taxon>Bacteria</taxon>
        <taxon>Pseudomonadati</taxon>
        <taxon>Pseudomonadota</taxon>
        <taxon>Alphaproteobacteria</taxon>
        <taxon>Hyphomicrobiales</taxon>
        <taxon>Xanthobacteraceae</taxon>
        <taxon>Labrys</taxon>
    </lineage>
</organism>
<dbReference type="Pfam" id="PF16952">
    <property type="entry name" value="Gln-synt_N_2"/>
    <property type="match status" value="1"/>
</dbReference>
<evidence type="ECO:0000256" key="6">
    <source>
        <dbReference type="ARBA" id="ARBA00023231"/>
    </source>
</evidence>
<dbReference type="Pfam" id="PF00120">
    <property type="entry name" value="Gln-synt_C"/>
    <property type="match status" value="1"/>
</dbReference>
<evidence type="ECO:0000313" key="10">
    <source>
        <dbReference type="EMBL" id="MDQ0394465.1"/>
    </source>
</evidence>
<dbReference type="GO" id="GO:0004356">
    <property type="term" value="F:glutamine synthetase activity"/>
    <property type="evidence" value="ECO:0007669"/>
    <property type="project" value="UniProtKB-EC"/>
</dbReference>
<keyword evidence="11" id="KW-1185">Reference proteome</keyword>
<keyword evidence="4" id="KW-0547">Nucleotide-binding</keyword>
<comment type="similarity">
    <text evidence="7 8">Belongs to the glutamine synthetase family.</text>
</comment>
<dbReference type="SUPFAM" id="SSF55931">
    <property type="entry name" value="Glutamine synthetase/guanido kinase"/>
    <property type="match status" value="1"/>
</dbReference>
<evidence type="ECO:0000256" key="1">
    <source>
        <dbReference type="ARBA" id="ARBA00001946"/>
    </source>
</evidence>
<dbReference type="InterPro" id="IPR014746">
    <property type="entry name" value="Gln_synth/guanido_kin_cat_dom"/>
</dbReference>
<dbReference type="PROSITE" id="PS51987">
    <property type="entry name" value="GS_CATALYTIC"/>
    <property type="match status" value="1"/>
</dbReference>
<dbReference type="Proteomes" id="UP001237448">
    <property type="component" value="Unassembled WGS sequence"/>
</dbReference>
<evidence type="ECO:0000256" key="4">
    <source>
        <dbReference type="ARBA" id="ARBA00022741"/>
    </source>
</evidence>
<dbReference type="PANTHER" id="PTHR43785:SF12">
    <property type="entry name" value="TYPE-1 GLUTAMINE SYNTHETASE 2"/>
    <property type="match status" value="1"/>
</dbReference>
<dbReference type="Gene3D" id="3.10.20.70">
    <property type="entry name" value="Glutamine synthetase, N-terminal domain"/>
    <property type="match status" value="1"/>
</dbReference>
<protein>
    <submittedName>
        <fullName evidence="10">Glutamine synthetase</fullName>
        <ecNumber evidence="10">6.3.1.2</ecNumber>
    </submittedName>
</protein>
<feature type="domain" description="GS catalytic" evidence="9">
    <location>
        <begin position="102"/>
        <end position="437"/>
    </location>
</feature>
<accession>A0ABU0FIM5</accession>
<dbReference type="EMBL" id="JAUSVK010000001">
    <property type="protein sequence ID" value="MDQ0394465.1"/>
    <property type="molecule type" value="Genomic_DNA"/>
</dbReference>
<dbReference type="InterPro" id="IPR008147">
    <property type="entry name" value="Gln_synt_N"/>
</dbReference>
<reference evidence="10 11" key="1">
    <citation type="submission" date="2023-07" db="EMBL/GenBank/DDBJ databases">
        <title>Genomic Encyclopedia of Type Strains, Phase IV (KMG-IV): sequencing the most valuable type-strain genomes for metagenomic binning, comparative biology and taxonomic classification.</title>
        <authorList>
            <person name="Goeker M."/>
        </authorList>
    </citation>
    <scope>NUCLEOTIDE SEQUENCE [LARGE SCALE GENOMIC DNA]</scope>
    <source>
        <strain evidence="10 11">DSM 5896</strain>
    </source>
</reference>
<evidence type="ECO:0000256" key="7">
    <source>
        <dbReference type="PROSITE-ProRule" id="PRU01331"/>
    </source>
</evidence>
<keyword evidence="6" id="KW-0535">Nitrogen fixation</keyword>
<comment type="function">
    <text evidence="2">Catalyzes the ATP-dependent biosynthesis of glutamine from glutamate and ammonia.</text>
</comment>
<keyword evidence="5" id="KW-0067">ATP-binding</keyword>
<comment type="cofactor">
    <cofactor evidence="1">
        <name>Mg(2+)</name>
        <dbReference type="ChEBI" id="CHEBI:18420"/>
    </cofactor>
</comment>
<dbReference type="RefSeq" id="WP_307431535.1">
    <property type="nucleotide sequence ID" value="NZ_JAUSVK010000001.1"/>
</dbReference>
<dbReference type="InterPro" id="IPR008146">
    <property type="entry name" value="Gln_synth_cat_dom"/>
</dbReference>
<dbReference type="Gene3D" id="3.30.590.10">
    <property type="entry name" value="Glutamine synthetase/guanido kinase, catalytic domain"/>
    <property type="match status" value="1"/>
</dbReference>
<evidence type="ECO:0000256" key="3">
    <source>
        <dbReference type="ARBA" id="ARBA00022598"/>
    </source>
</evidence>
<sequence length="437" mass="46824">MIAEKMIFAATSDIAGQVRGKSFPAAMLEKRLRRGVGWTPTNVQITCFDSIGDSPYGALGDLLLVPDPAAHVHVDFEDGTPPEDFMLGDIVTLEGDPWECCTRSILKSALARLKAVGGLRLVGAFEHEFHLKGPAGASRPSYSLAGYRDRSAFGSTLMAALDAAGLEADTFMKEFGPDQYEVTIGPSRGVAAADASVILREMIHATARRYGEAASFTPIRHPDGVGNGVHIHFSFEGADGRPATYDPQGTHGMAPKTASFVAGILKYLDAIVAFTAPSAISYLRLTPHRWSAAFNNLGVRDREASVRICPTTARDVDSIARQFNIEYRAADGAASPHLALAAIAFAGAQGIEEGLPAPPATQEDLSLLDAAALAARGYTRLPQGLDEALARMMANDIVRGWFPARFCEIYRDHKLCELRHVAAMDAAARCAAYEAVY</sequence>
<proteinExistence type="inferred from homology"/>
<evidence type="ECO:0000259" key="9">
    <source>
        <dbReference type="PROSITE" id="PS51987"/>
    </source>
</evidence>